<evidence type="ECO:0000313" key="2">
    <source>
        <dbReference type="Proteomes" id="UP000663844"/>
    </source>
</evidence>
<dbReference type="EMBL" id="CAJOAZ010031875">
    <property type="protein sequence ID" value="CAF4443317.1"/>
    <property type="molecule type" value="Genomic_DNA"/>
</dbReference>
<protein>
    <submittedName>
        <fullName evidence="1">Uncharacterized protein</fullName>
    </submittedName>
</protein>
<accession>A0A820RYD7</accession>
<name>A0A820RYD7_9BILA</name>
<feature type="non-terminal residue" evidence="1">
    <location>
        <position position="124"/>
    </location>
</feature>
<organism evidence="1 2">
    <name type="scientific">Adineta steineri</name>
    <dbReference type="NCBI Taxonomy" id="433720"/>
    <lineage>
        <taxon>Eukaryota</taxon>
        <taxon>Metazoa</taxon>
        <taxon>Spiralia</taxon>
        <taxon>Gnathifera</taxon>
        <taxon>Rotifera</taxon>
        <taxon>Eurotatoria</taxon>
        <taxon>Bdelloidea</taxon>
        <taxon>Adinetida</taxon>
        <taxon>Adinetidae</taxon>
        <taxon>Adineta</taxon>
    </lineage>
</organism>
<dbReference type="AlphaFoldDB" id="A0A820RYD7"/>
<dbReference type="Proteomes" id="UP000663844">
    <property type="component" value="Unassembled WGS sequence"/>
</dbReference>
<gene>
    <name evidence="1" type="ORF">OXD698_LOCUS53950</name>
</gene>
<comment type="caution">
    <text evidence="1">The sequence shown here is derived from an EMBL/GenBank/DDBJ whole genome shotgun (WGS) entry which is preliminary data.</text>
</comment>
<evidence type="ECO:0000313" key="1">
    <source>
        <dbReference type="EMBL" id="CAF4443317.1"/>
    </source>
</evidence>
<reference evidence="1" key="1">
    <citation type="submission" date="2021-02" db="EMBL/GenBank/DDBJ databases">
        <authorList>
            <person name="Nowell W R."/>
        </authorList>
    </citation>
    <scope>NUCLEOTIDE SEQUENCE</scope>
</reference>
<proteinExistence type="predicted"/>
<feature type="non-terminal residue" evidence="1">
    <location>
        <position position="1"/>
    </location>
</feature>
<sequence length="124" mass="13902">LSFNRQSIFDSLFNTLVRSGDVEEVQPDINTGQFILIDPTAIAVPILSSTITSIIPINNNNYTFEFFTNNITNTTVEVPSVGNIYHPNPITPINQKTETSRKTPFTWLYKKLTHFGIRGLLIGS</sequence>